<evidence type="ECO:0000313" key="1">
    <source>
        <dbReference type="EMBL" id="EKC39708.1"/>
    </source>
</evidence>
<dbReference type="InterPro" id="IPR051941">
    <property type="entry name" value="BG_Antigen-Binding_Lectin"/>
</dbReference>
<evidence type="ECO:0008006" key="2">
    <source>
        <dbReference type="Google" id="ProtNLM"/>
    </source>
</evidence>
<protein>
    <recommendedName>
        <fullName evidence="2">Fucolectin tachylectin-4 pentraxin-1 domain-containing protein</fullName>
    </recommendedName>
</protein>
<sequence length="151" mass="16296">MYKSFAIATCSKYVTVAYKRTTVLSGTLDSNHSSSLAVDGVTLCPQNSNLVAVSNWSPVPWLMIQLDTTYYIEKVVIYAGDGVYASQANDIEIAIDVYKYLCGGLYPGPTAGNDVILFMCPPGSRGSSVTIQKIASGYVYLGICEVEVYGF</sequence>
<dbReference type="Gene3D" id="2.60.120.260">
    <property type="entry name" value="Galactose-binding domain-like"/>
    <property type="match status" value="1"/>
</dbReference>
<dbReference type="InParanoid" id="K1R1F7"/>
<accession>K1R1F7</accession>
<dbReference type="PANTHER" id="PTHR45713:SF6">
    <property type="entry name" value="F5_8 TYPE C DOMAIN-CONTAINING PROTEIN"/>
    <property type="match status" value="1"/>
</dbReference>
<dbReference type="HOGENOM" id="CLU_1733257_0_0_1"/>
<organism evidence="1">
    <name type="scientific">Magallana gigas</name>
    <name type="common">Pacific oyster</name>
    <name type="synonym">Crassostrea gigas</name>
    <dbReference type="NCBI Taxonomy" id="29159"/>
    <lineage>
        <taxon>Eukaryota</taxon>
        <taxon>Metazoa</taxon>
        <taxon>Spiralia</taxon>
        <taxon>Lophotrochozoa</taxon>
        <taxon>Mollusca</taxon>
        <taxon>Bivalvia</taxon>
        <taxon>Autobranchia</taxon>
        <taxon>Pteriomorphia</taxon>
        <taxon>Ostreida</taxon>
        <taxon>Ostreoidea</taxon>
        <taxon>Ostreidae</taxon>
        <taxon>Magallana</taxon>
    </lineage>
</organism>
<proteinExistence type="predicted"/>
<dbReference type="EMBL" id="JH818749">
    <property type="protein sequence ID" value="EKC39708.1"/>
    <property type="molecule type" value="Genomic_DNA"/>
</dbReference>
<dbReference type="SUPFAM" id="SSF49785">
    <property type="entry name" value="Galactose-binding domain-like"/>
    <property type="match status" value="1"/>
</dbReference>
<dbReference type="InterPro" id="IPR008979">
    <property type="entry name" value="Galactose-bd-like_sf"/>
</dbReference>
<name>K1R1F7_MAGGI</name>
<reference evidence="1" key="1">
    <citation type="journal article" date="2012" name="Nature">
        <title>The oyster genome reveals stress adaptation and complexity of shell formation.</title>
        <authorList>
            <person name="Zhang G."/>
            <person name="Fang X."/>
            <person name="Guo X."/>
            <person name="Li L."/>
            <person name="Luo R."/>
            <person name="Xu F."/>
            <person name="Yang P."/>
            <person name="Zhang L."/>
            <person name="Wang X."/>
            <person name="Qi H."/>
            <person name="Xiong Z."/>
            <person name="Que H."/>
            <person name="Xie Y."/>
            <person name="Holland P.W."/>
            <person name="Paps J."/>
            <person name="Zhu Y."/>
            <person name="Wu F."/>
            <person name="Chen Y."/>
            <person name="Wang J."/>
            <person name="Peng C."/>
            <person name="Meng J."/>
            <person name="Yang L."/>
            <person name="Liu J."/>
            <person name="Wen B."/>
            <person name="Zhang N."/>
            <person name="Huang Z."/>
            <person name="Zhu Q."/>
            <person name="Feng Y."/>
            <person name="Mount A."/>
            <person name="Hedgecock D."/>
            <person name="Xu Z."/>
            <person name="Liu Y."/>
            <person name="Domazet-Loso T."/>
            <person name="Du Y."/>
            <person name="Sun X."/>
            <person name="Zhang S."/>
            <person name="Liu B."/>
            <person name="Cheng P."/>
            <person name="Jiang X."/>
            <person name="Li J."/>
            <person name="Fan D."/>
            <person name="Wang W."/>
            <person name="Fu W."/>
            <person name="Wang T."/>
            <person name="Wang B."/>
            <person name="Zhang J."/>
            <person name="Peng Z."/>
            <person name="Li Y."/>
            <person name="Li N."/>
            <person name="Wang J."/>
            <person name="Chen M."/>
            <person name="He Y."/>
            <person name="Tan F."/>
            <person name="Song X."/>
            <person name="Zheng Q."/>
            <person name="Huang R."/>
            <person name="Yang H."/>
            <person name="Du X."/>
            <person name="Chen L."/>
            <person name="Yang M."/>
            <person name="Gaffney P.M."/>
            <person name="Wang S."/>
            <person name="Luo L."/>
            <person name="She Z."/>
            <person name="Ming Y."/>
            <person name="Huang W."/>
            <person name="Zhang S."/>
            <person name="Huang B."/>
            <person name="Zhang Y."/>
            <person name="Qu T."/>
            <person name="Ni P."/>
            <person name="Miao G."/>
            <person name="Wang J."/>
            <person name="Wang Q."/>
            <person name="Steinberg C.E."/>
            <person name="Wang H."/>
            <person name="Li N."/>
            <person name="Qian L."/>
            <person name="Zhang G."/>
            <person name="Li Y."/>
            <person name="Yang H."/>
            <person name="Liu X."/>
            <person name="Wang J."/>
            <person name="Yin Y."/>
            <person name="Wang J."/>
        </authorList>
    </citation>
    <scope>NUCLEOTIDE SEQUENCE [LARGE SCALE GENOMIC DNA]</scope>
    <source>
        <strain evidence="1">05x7-T-G4-1.051#20</strain>
    </source>
</reference>
<gene>
    <name evidence="1" type="ORF">CGI_10021585</name>
</gene>
<dbReference type="PANTHER" id="PTHR45713">
    <property type="entry name" value="FTP DOMAIN-CONTAINING PROTEIN"/>
    <property type="match status" value="1"/>
</dbReference>
<dbReference type="AlphaFoldDB" id="K1R1F7"/>